<comment type="similarity">
    <text evidence="1">Belongs to the snRNP Sm proteins family.</text>
</comment>
<dbReference type="AlphaFoldDB" id="A0AAE1PYD3"/>
<dbReference type="SMART" id="SM00651">
    <property type="entry name" value="Sm"/>
    <property type="match status" value="1"/>
</dbReference>
<dbReference type="GO" id="GO:0097526">
    <property type="term" value="C:spliceosomal tri-snRNP complex"/>
    <property type="evidence" value="ECO:0007669"/>
    <property type="project" value="TreeGrafter"/>
</dbReference>
<comment type="caution">
    <text evidence="5">The sequence shown here is derived from an EMBL/GenBank/DDBJ whole genome shotgun (WGS) entry which is preliminary data.</text>
</comment>
<dbReference type="GO" id="GO:0005687">
    <property type="term" value="C:U4 snRNP"/>
    <property type="evidence" value="ECO:0007669"/>
    <property type="project" value="TreeGrafter"/>
</dbReference>
<dbReference type="InterPro" id="IPR001163">
    <property type="entry name" value="Sm_dom_euk/arc"/>
</dbReference>
<dbReference type="GO" id="GO:0034719">
    <property type="term" value="C:SMN-Sm protein complex"/>
    <property type="evidence" value="ECO:0007669"/>
    <property type="project" value="TreeGrafter"/>
</dbReference>
<gene>
    <name evidence="5" type="ORF">Pmani_012543</name>
</gene>
<dbReference type="PROSITE" id="PS52002">
    <property type="entry name" value="SM"/>
    <property type="match status" value="1"/>
</dbReference>
<evidence type="ECO:0000313" key="6">
    <source>
        <dbReference type="Proteomes" id="UP001292094"/>
    </source>
</evidence>
<dbReference type="InterPro" id="IPR010920">
    <property type="entry name" value="LSM_dom_sf"/>
</dbReference>
<dbReference type="GO" id="GO:0043186">
    <property type="term" value="C:P granule"/>
    <property type="evidence" value="ECO:0007669"/>
    <property type="project" value="TreeGrafter"/>
</dbReference>
<dbReference type="GO" id="GO:0005685">
    <property type="term" value="C:U1 snRNP"/>
    <property type="evidence" value="ECO:0007669"/>
    <property type="project" value="TreeGrafter"/>
</dbReference>
<accession>A0AAE1PYD3</accession>
<dbReference type="GO" id="GO:0071011">
    <property type="term" value="C:precatalytic spliceosome"/>
    <property type="evidence" value="ECO:0007669"/>
    <property type="project" value="TreeGrafter"/>
</dbReference>
<reference evidence="5" key="1">
    <citation type="submission" date="2023-11" db="EMBL/GenBank/DDBJ databases">
        <title>Genome assemblies of two species of porcelain crab, Petrolisthes cinctipes and Petrolisthes manimaculis (Anomura: Porcellanidae).</title>
        <authorList>
            <person name="Angst P."/>
        </authorList>
    </citation>
    <scope>NUCLEOTIDE SEQUENCE</scope>
    <source>
        <strain evidence="5">PB745_02</strain>
        <tissue evidence="5">Gill</tissue>
    </source>
</reference>
<evidence type="ECO:0000256" key="2">
    <source>
        <dbReference type="ARBA" id="ARBA00023274"/>
    </source>
</evidence>
<evidence type="ECO:0000313" key="5">
    <source>
        <dbReference type="EMBL" id="KAK4316271.1"/>
    </source>
</evidence>
<dbReference type="SUPFAM" id="SSF50182">
    <property type="entry name" value="Sm-like ribonucleoproteins"/>
    <property type="match status" value="1"/>
</dbReference>
<dbReference type="GO" id="GO:0005686">
    <property type="term" value="C:U2 snRNP"/>
    <property type="evidence" value="ECO:0007669"/>
    <property type="project" value="TreeGrafter"/>
</dbReference>
<proteinExistence type="inferred from homology"/>
<feature type="domain" description="Sm" evidence="4">
    <location>
        <begin position="1"/>
        <end position="108"/>
    </location>
</feature>
<dbReference type="Proteomes" id="UP001292094">
    <property type="component" value="Unassembled WGS sequence"/>
</dbReference>
<dbReference type="InterPro" id="IPR044641">
    <property type="entry name" value="Lsm7/SmG-like"/>
</dbReference>
<dbReference type="PANTHER" id="PTHR10553">
    <property type="entry name" value="SMALL NUCLEAR RIBONUCLEOPROTEIN"/>
    <property type="match status" value="1"/>
</dbReference>
<dbReference type="InterPro" id="IPR047575">
    <property type="entry name" value="Sm"/>
</dbReference>
<dbReference type="GO" id="GO:0005689">
    <property type="term" value="C:U12-type spliceosomal complex"/>
    <property type="evidence" value="ECO:0007669"/>
    <property type="project" value="TreeGrafter"/>
</dbReference>
<dbReference type="Pfam" id="PF01423">
    <property type="entry name" value="LSM"/>
    <property type="match status" value="1"/>
</dbReference>
<name>A0AAE1PYD3_9EUCA</name>
<evidence type="ECO:0000256" key="3">
    <source>
        <dbReference type="ARBA" id="ARBA00041356"/>
    </source>
</evidence>
<keyword evidence="2" id="KW-0687">Ribonucleoprotein</keyword>
<dbReference type="GO" id="GO:0071004">
    <property type="term" value="C:U2-type prespliceosome"/>
    <property type="evidence" value="ECO:0007669"/>
    <property type="project" value="TreeGrafter"/>
</dbReference>
<dbReference type="Gene3D" id="2.30.30.100">
    <property type="match status" value="1"/>
</dbReference>
<evidence type="ECO:0000256" key="1">
    <source>
        <dbReference type="ARBA" id="ARBA00006850"/>
    </source>
</evidence>
<dbReference type="GO" id="GO:0005682">
    <property type="term" value="C:U5 snRNP"/>
    <property type="evidence" value="ECO:0007669"/>
    <property type="project" value="TreeGrafter"/>
</dbReference>
<organism evidence="5 6">
    <name type="scientific">Petrolisthes manimaculis</name>
    <dbReference type="NCBI Taxonomy" id="1843537"/>
    <lineage>
        <taxon>Eukaryota</taxon>
        <taxon>Metazoa</taxon>
        <taxon>Ecdysozoa</taxon>
        <taxon>Arthropoda</taxon>
        <taxon>Crustacea</taxon>
        <taxon>Multicrustacea</taxon>
        <taxon>Malacostraca</taxon>
        <taxon>Eumalacostraca</taxon>
        <taxon>Eucarida</taxon>
        <taxon>Decapoda</taxon>
        <taxon>Pleocyemata</taxon>
        <taxon>Anomura</taxon>
        <taxon>Galatheoidea</taxon>
        <taxon>Porcellanidae</taxon>
        <taxon>Petrolisthes</taxon>
    </lineage>
</organism>
<dbReference type="EMBL" id="JAWZYT010001033">
    <property type="protein sequence ID" value="KAK4316271.1"/>
    <property type="molecule type" value="Genomic_DNA"/>
</dbReference>
<dbReference type="GO" id="GO:0071013">
    <property type="term" value="C:catalytic step 2 spliceosome"/>
    <property type="evidence" value="ECO:0007669"/>
    <property type="project" value="TreeGrafter"/>
</dbReference>
<dbReference type="PANTHER" id="PTHR10553:SF2">
    <property type="entry name" value="SMALL NUCLEAR RIBONUCLEOPROTEIN G"/>
    <property type="match status" value="1"/>
</dbReference>
<dbReference type="GO" id="GO:0003723">
    <property type="term" value="F:RNA binding"/>
    <property type="evidence" value="ECO:0007669"/>
    <property type="project" value="InterPro"/>
</dbReference>
<evidence type="ECO:0000259" key="4">
    <source>
        <dbReference type="PROSITE" id="PS52002"/>
    </source>
</evidence>
<protein>
    <recommendedName>
        <fullName evidence="3">Sm protein G</fullName>
    </recommendedName>
</protein>
<keyword evidence="6" id="KW-1185">Reference proteome</keyword>
<sequence length="124" mass="13691">MAESMMRCVGKQVRVKLNGSRVVEGTLRGYDPYLNLILDEAVEVNNVEVNNVDVNNVDVNNVDVNNVDVNNVDVNNVDVNNVDNRRSNIGTCFIRGCNIYIIETLDSTSKDTGHILACMSALTM</sequence>
<dbReference type="GO" id="GO:0000398">
    <property type="term" value="P:mRNA splicing, via spliceosome"/>
    <property type="evidence" value="ECO:0007669"/>
    <property type="project" value="TreeGrafter"/>
</dbReference>